<dbReference type="EMBL" id="KV878336">
    <property type="protein sequence ID" value="OJJ51421.1"/>
    <property type="molecule type" value="Genomic_DNA"/>
</dbReference>
<reference evidence="8" key="1">
    <citation type="journal article" date="2017" name="Genome Biol.">
        <title>Comparative genomics reveals high biological diversity and specific adaptations in the industrially and medically important fungal genus Aspergillus.</title>
        <authorList>
            <person name="de Vries R.P."/>
            <person name="Riley R."/>
            <person name="Wiebenga A."/>
            <person name="Aguilar-Osorio G."/>
            <person name="Amillis S."/>
            <person name="Uchima C.A."/>
            <person name="Anderluh G."/>
            <person name="Asadollahi M."/>
            <person name="Askin M."/>
            <person name="Barry K."/>
            <person name="Battaglia E."/>
            <person name="Bayram O."/>
            <person name="Benocci T."/>
            <person name="Braus-Stromeyer S.A."/>
            <person name="Caldana C."/>
            <person name="Canovas D."/>
            <person name="Cerqueira G.C."/>
            <person name="Chen F."/>
            <person name="Chen W."/>
            <person name="Choi C."/>
            <person name="Clum A."/>
            <person name="Dos Santos R.A."/>
            <person name="Damasio A.R."/>
            <person name="Diallinas G."/>
            <person name="Emri T."/>
            <person name="Fekete E."/>
            <person name="Flipphi M."/>
            <person name="Freyberg S."/>
            <person name="Gallo A."/>
            <person name="Gournas C."/>
            <person name="Habgood R."/>
            <person name="Hainaut M."/>
            <person name="Harispe M.L."/>
            <person name="Henrissat B."/>
            <person name="Hilden K.S."/>
            <person name="Hope R."/>
            <person name="Hossain A."/>
            <person name="Karabika E."/>
            <person name="Karaffa L."/>
            <person name="Karanyi Z."/>
            <person name="Krasevec N."/>
            <person name="Kuo A."/>
            <person name="Kusch H."/>
            <person name="LaButti K."/>
            <person name="Lagendijk E.L."/>
            <person name="Lapidus A."/>
            <person name="Levasseur A."/>
            <person name="Lindquist E."/>
            <person name="Lipzen A."/>
            <person name="Logrieco A.F."/>
            <person name="MacCabe A."/>
            <person name="Maekelae M.R."/>
            <person name="Malavazi I."/>
            <person name="Melin P."/>
            <person name="Meyer V."/>
            <person name="Mielnichuk N."/>
            <person name="Miskei M."/>
            <person name="Molnar A.P."/>
            <person name="Mule G."/>
            <person name="Ngan C.Y."/>
            <person name="Orejas M."/>
            <person name="Orosz E."/>
            <person name="Ouedraogo J.P."/>
            <person name="Overkamp K.M."/>
            <person name="Park H.-S."/>
            <person name="Perrone G."/>
            <person name="Piumi F."/>
            <person name="Punt P.J."/>
            <person name="Ram A.F."/>
            <person name="Ramon A."/>
            <person name="Rauscher S."/>
            <person name="Record E."/>
            <person name="Riano-Pachon D.M."/>
            <person name="Robert V."/>
            <person name="Roehrig J."/>
            <person name="Ruller R."/>
            <person name="Salamov A."/>
            <person name="Salih N.S."/>
            <person name="Samson R.A."/>
            <person name="Sandor E."/>
            <person name="Sanguinetti M."/>
            <person name="Schuetze T."/>
            <person name="Sepcic K."/>
            <person name="Shelest E."/>
            <person name="Sherlock G."/>
            <person name="Sophianopoulou V."/>
            <person name="Squina F.M."/>
            <person name="Sun H."/>
            <person name="Susca A."/>
            <person name="Todd R.B."/>
            <person name="Tsang A."/>
            <person name="Unkles S.E."/>
            <person name="van de Wiele N."/>
            <person name="van Rossen-Uffink D."/>
            <person name="Oliveira J.V."/>
            <person name="Vesth T.C."/>
            <person name="Visser J."/>
            <person name="Yu J.-H."/>
            <person name="Zhou M."/>
            <person name="Andersen M.R."/>
            <person name="Archer D.B."/>
            <person name="Baker S.E."/>
            <person name="Benoit I."/>
            <person name="Brakhage A.A."/>
            <person name="Braus G.H."/>
            <person name="Fischer R."/>
            <person name="Frisvad J.C."/>
            <person name="Goldman G.H."/>
            <person name="Houbraken J."/>
            <person name="Oakley B."/>
            <person name="Pocsi I."/>
            <person name="Scazzocchio C."/>
            <person name="Seiboth B."/>
            <person name="vanKuyk P.A."/>
            <person name="Wortman J."/>
            <person name="Dyer P.S."/>
            <person name="Grigoriev I.V."/>
        </authorList>
    </citation>
    <scope>NUCLEOTIDE SEQUENCE [LARGE SCALE GENOMIC DNA]</scope>
    <source>
        <strain evidence="8">CBS 506.65</strain>
    </source>
</reference>
<evidence type="ECO:0000256" key="3">
    <source>
        <dbReference type="ARBA" id="ARBA00023242"/>
    </source>
</evidence>
<feature type="region of interest" description="Disordered" evidence="5">
    <location>
        <begin position="648"/>
        <end position="737"/>
    </location>
</feature>
<dbReference type="SUPFAM" id="SSF56281">
    <property type="entry name" value="Metallo-hydrolase/oxidoreductase"/>
    <property type="match status" value="1"/>
</dbReference>
<organism evidence="7 8">
    <name type="scientific">Penicilliopsis zonata CBS 506.65</name>
    <dbReference type="NCBI Taxonomy" id="1073090"/>
    <lineage>
        <taxon>Eukaryota</taxon>
        <taxon>Fungi</taxon>
        <taxon>Dikarya</taxon>
        <taxon>Ascomycota</taxon>
        <taxon>Pezizomycotina</taxon>
        <taxon>Eurotiomycetes</taxon>
        <taxon>Eurotiomycetidae</taxon>
        <taxon>Eurotiales</taxon>
        <taxon>Aspergillaceae</taxon>
        <taxon>Penicilliopsis</taxon>
    </lineage>
</organism>
<dbReference type="InterPro" id="IPR025069">
    <property type="entry name" value="Cpsf2_C"/>
</dbReference>
<dbReference type="InterPro" id="IPR035639">
    <property type="entry name" value="CPSF2_MBL"/>
</dbReference>
<dbReference type="RefSeq" id="XP_022585931.1">
    <property type="nucleotide sequence ID" value="XM_022726261.1"/>
</dbReference>
<feature type="compositionally biased region" description="Basic and acidic residues" evidence="5">
    <location>
        <begin position="648"/>
        <end position="674"/>
    </location>
</feature>
<evidence type="ECO:0000259" key="6">
    <source>
        <dbReference type="SMART" id="SM01027"/>
    </source>
</evidence>
<feature type="region of interest" description="Disordered" evidence="5">
    <location>
        <begin position="128"/>
        <end position="150"/>
    </location>
</feature>
<dbReference type="AlphaFoldDB" id="A0A1L9SWE1"/>
<dbReference type="PANTHER" id="PTHR45922:SF1">
    <property type="entry name" value="CLEAVAGE AND POLYADENYLATION SPECIFICITY FACTOR SUBUNIT 2"/>
    <property type="match status" value="1"/>
</dbReference>
<dbReference type="Pfam" id="PF16661">
    <property type="entry name" value="Lactamase_B_6"/>
    <property type="match status" value="1"/>
</dbReference>
<dbReference type="GO" id="GO:0005847">
    <property type="term" value="C:mRNA cleavage and polyadenylation specificity factor complex"/>
    <property type="evidence" value="ECO:0007669"/>
    <property type="project" value="InterPro"/>
</dbReference>
<dbReference type="GO" id="GO:0003723">
    <property type="term" value="F:RNA binding"/>
    <property type="evidence" value="ECO:0007669"/>
    <property type="project" value="UniProtKB-KW"/>
</dbReference>
<dbReference type="OrthoDB" id="64353at2759"/>
<dbReference type="PANTHER" id="PTHR45922">
    <property type="entry name" value="CLEAVAGE AND POLYADENYLATION SPECIFICITY FACTOR SUBUNIT 2"/>
    <property type="match status" value="1"/>
</dbReference>
<dbReference type="Pfam" id="PF10996">
    <property type="entry name" value="Beta-Casp"/>
    <property type="match status" value="1"/>
</dbReference>
<dbReference type="STRING" id="1073090.A0A1L9SWE1"/>
<protein>
    <recommendedName>
        <fullName evidence="4">Cleavage and polyadenylation specificity factor subunit 2</fullName>
    </recommendedName>
    <alternativeName>
        <fullName evidence="4">Cleavage and polyadenylation specificity factor 100 kDa subunit</fullName>
    </alternativeName>
</protein>
<dbReference type="InterPro" id="IPR022712">
    <property type="entry name" value="Beta_Casp"/>
</dbReference>
<dbReference type="SMART" id="SM01027">
    <property type="entry name" value="Beta-Casp"/>
    <property type="match status" value="1"/>
</dbReference>
<keyword evidence="3 4" id="KW-0539">Nucleus</keyword>
<gene>
    <name evidence="7" type="ORF">ASPZODRAFT_156311</name>
</gene>
<dbReference type="Pfam" id="PF13299">
    <property type="entry name" value="CPSF100_C"/>
    <property type="match status" value="1"/>
</dbReference>
<feature type="compositionally biased region" description="Polar residues" evidence="5">
    <location>
        <begin position="535"/>
        <end position="548"/>
    </location>
</feature>
<proteinExistence type="inferred from homology"/>
<keyword evidence="4" id="KW-0694">RNA-binding</keyword>
<keyword evidence="8" id="KW-1185">Reference proteome</keyword>
<dbReference type="Gene3D" id="3.60.15.10">
    <property type="entry name" value="Ribonuclease Z/Hydroxyacylglutathione hydrolase-like"/>
    <property type="match status" value="1"/>
</dbReference>
<evidence type="ECO:0000313" key="7">
    <source>
        <dbReference type="EMBL" id="OJJ51421.1"/>
    </source>
</evidence>
<dbReference type="GO" id="GO:0006397">
    <property type="term" value="P:mRNA processing"/>
    <property type="evidence" value="ECO:0007669"/>
    <property type="project" value="UniProtKB-KW"/>
</dbReference>
<dbReference type="Proteomes" id="UP000184188">
    <property type="component" value="Unassembled WGS sequence"/>
</dbReference>
<dbReference type="InterPro" id="IPR027075">
    <property type="entry name" value="CPSF2"/>
</dbReference>
<dbReference type="InterPro" id="IPR036866">
    <property type="entry name" value="RibonucZ/Hydroxyglut_hydro"/>
</dbReference>
<comment type="subcellular location">
    <subcellularLocation>
        <location evidence="1 4">Nucleus</location>
    </subcellularLocation>
</comment>
<keyword evidence="2 4" id="KW-0507">mRNA processing</keyword>
<feature type="domain" description="Beta-Casp" evidence="6">
    <location>
        <begin position="304"/>
        <end position="474"/>
    </location>
</feature>
<dbReference type="CDD" id="cd16293">
    <property type="entry name" value="CPSF2-like_MBL-fold"/>
    <property type="match status" value="1"/>
</dbReference>
<feature type="compositionally biased region" description="Low complexity" evidence="5">
    <location>
        <begin position="128"/>
        <end position="138"/>
    </location>
</feature>
<dbReference type="Pfam" id="PF07521">
    <property type="entry name" value="RMMBL"/>
    <property type="match status" value="1"/>
</dbReference>
<evidence type="ECO:0000256" key="1">
    <source>
        <dbReference type="ARBA" id="ARBA00004123"/>
    </source>
</evidence>
<evidence type="ECO:0000313" key="8">
    <source>
        <dbReference type="Proteomes" id="UP000184188"/>
    </source>
</evidence>
<evidence type="ECO:0000256" key="4">
    <source>
        <dbReference type="RuleBase" id="RU365006"/>
    </source>
</evidence>
<name>A0A1L9SWE1_9EURO</name>
<comment type="similarity">
    <text evidence="4">Belongs to the metallo-beta-lactamase superfamily. RNA-metabolizing metallo-beta-lactamase-like family. CPSF2/YSH1 subfamily.</text>
</comment>
<dbReference type="InterPro" id="IPR011108">
    <property type="entry name" value="RMMBL"/>
</dbReference>
<dbReference type="VEuPathDB" id="FungiDB:ASPZODRAFT_156311"/>
<feature type="compositionally biased region" description="Basic and acidic residues" evidence="5">
    <location>
        <begin position="916"/>
        <end position="926"/>
    </location>
</feature>
<evidence type="ECO:0000256" key="5">
    <source>
        <dbReference type="SAM" id="MobiDB-lite"/>
    </source>
</evidence>
<sequence>MFTFTPLLGAQSSSSKASQSILELDGGIKILVDVGWDDTFDTLDLVELEKQIPTLSLILLTHATPAHIGAFAHCCKVFPLFTQIPVYATSPVIALGRTLLQDLYASSPLAATFLPKASISEPGASTATASTAAAADPATGDREAGSANAGRILLQPPSAEEIARYFSLIHPLKYSQPHQPLPSPFSPPLNGLTLTAYNAGHTVGGTIWHIQHGMESIVYAVDWNQARESVVAGAAWFGGSGASGADVIEQLRKPTALVCSTKGGDKFALHGGRKKRDDILLDMIRSCIAKGGTVLIPTDTCARVLELAYALEHAWREAAADGDNDNVLKNASLYLAGRKANTTMRLARSMLEWMDENIVREFEAAEGGDAATRGDAQRNAESQGAAKGVGPFTFKHLKTVEREKKLEKILTDQTPKVILASDQSLDWGFAKESLRLVAEGPNNLLLLTESFHQSKPSEDSSGPGPQRETLGRMIWQWYEERRDGVALETASDGELLEQVHGGGRELSWTEVERERLDAGDQILYQQYLATKRQLQDTTQSRGQENLDTTADPLDDRSSSTSSEDSESEQQGRALNFSTSLAHSNRNKLGLSDADLGINVLLRRQNVYDYDVRGKKGRERMFPYVAPRKRGDEYGEFIRPEEYLRAEEREEADLQQHASDTRGENKLGQKRRWDEAGPNGRKLSSGGHKRHHAARDGLAKDGGATDEDTLGLTDNLSDGFDGAASSDEGAEADPQPFEGPAKAIFKTATITINARLAFVDFMGLHDKRSLEMLIPLIQPRKLILVGGMKEETSALAAECQKLLAVKVDGGNQDSSSSADSAIIFTPVNGESVDASVDTNAWMVKLSTSLVRRLKWQHVRNLGVVTLTAQLRGPQSDQPAVYEEDFSPADSSSKNKKMKLLQDEAGTAAASSAAAPIDEVKPTPDKPDAFPTLDVLPANVAAGTRSMTRPLHVGDLRLADLRKIMQASGHKAEFRGEGTLLIDGLVAVRKSGTGRIEIEAATHAAAPNQLPMGHASGTFLAVKTKIYEGLAVVAGT</sequence>
<accession>A0A1L9SWE1</accession>
<dbReference type="InterPro" id="IPR001279">
    <property type="entry name" value="Metallo-B-lactamas"/>
</dbReference>
<feature type="region of interest" description="Disordered" evidence="5">
    <location>
        <begin position="535"/>
        <end position="572"/>
    </location>
</feature>
<dbReference type="GeneID" id="34612725"/>
<evidence type="ECO:0000256" key="2">
    <source>
        <dbReference type="ARBA" id="ARBA00022664"/>
    </source>
</evidence>
<feature type="region of interest" description="Disordered" evidence="5">
    <location>
        <begin position="368"/>
        <end position="387"/>
    </location>
</feature>
<feature type="region of interest" description="Disordered" evidence="5">
    <location>
        <begin position="871"/>
        <end position="929"/>
    </location>
</feature>